<keyword evidence="1" id="KW-0614">Plasmid</keyword>
<sequence length="191" mass="21743">MSNIDDFEDDVRAQIEANVAVKFTLPERLVQNLNLYAHHNSRSKTEIVKEAISQMLRNDPAWMAGLFFFEKNDNVDEARFLKELNQAPRGTLLKVAALDKDVPDSANILICNFVRIRGRQVSFDIPASFRPTSLSGSRNADLASVKLVSGQMVLPHEDQNNGLLGMTRRWIYTVDIKYIWDVDCKPTPFLF</sequence>
<reference evidence="1" key="2">
    <citation type="submission" date="2015-07" db="EMBL/GenBank/DDBJ databases">
        <title>Plasmids, circular viruses and viroids from rat gut.</title>
        <authorList>
            <person name="Jorgensen T.J."/>
            <person name="Hansen M.A."/>
            <person name="Xu Z."/>
            <person name="Tabak M.A."/>
            <person name="Sorensen S.J."/>
            <person name="Hansen L.H."/>
        </authorList>
    </citation>
    <scope>NUCLEOTIDE SEQUENCE</scope>
    <source>
        <plasmid evidence="1">pRGRH0410</plasmid>
    </source>
</reference>
<dbReference type="AlphaFoldDB" id="A0A0H5PZB7"/>
<organism evidence="1">
    <name type="scientific">uncultured prokaryote</name>
    <dbReference type="NCBI Taxonomy" id="198431"/>
    <lineage>
        <taxon>unclassified sequences</taxon>
        <taxon>environmental samples</taxon>
    </lineage>
</organism>
<proteinExistence type="predicted"/>
<name>A0A0H5PZB7_9ZZZZ</name>
<geneLocation type="plasmid" evidence="1">
    <name>pRGRH0410</name>
</geneLocation>
<dbReference type="EMBL" id="LN853056">
    <property type="protein sequence ID" value="CRY94938.1"/>
    <property type="molecule type" value="Genomic_DNA"/>
</dbReference>
<protein>
    <submittedName>
        <fullName evidence="1">Uncharacterized protein</fullName>
    </submittedName>
</protein>
<reference evidence="1" key="1">
    <citation type="submission" date="2015-06" db="EMBL/GenBank/DDBJ databases">
        <authorList>
            <person name="Joergensen T."/>
        </authorList>
    </citation>
    <scope>NUCLEOTIDE SEQUENCE</scope>
    <source>
        <plasmid evidence="1">pRGRH0410</plasmid>
    </source>
</reference>
<evidence type="ECO:0000313" key="1">
    <source>
        <dbReference type="EMBL" id="CRY94938.1"/>
    </source>
</evidence>
<accession>A0A0H5PZB7</accession>